<keyword evidence="3" id="KW-0732">Signal</keyword>
<dbReference type="GO" id="GO:0016020">
    <property type="term" value="C:membrane"/>
    <property type="evidence" value="ECO:0007669"/>
    <property type="project" value="InterPro"/>
</dbReference>
<reference evidence="4" key="1">
    <citation type="submission" date="2021-07" db="EMBL/GenBank/DDBJ databases">
        <authorList>
            <person name="Fernandez M."/>
            <person name="Pereira P."/>
            <person name="Torres Tejerizo G.A."/>
            <person name="Gonzalez P."/>
            <person name="Agostini E."/>
        </authorList>
    </citation>
    <scope>NUCLEOTIDE SEQUENCE</scope>
    <source>
        <strain evidence="4">SFC 500-1A</strain>
    </source>
</reference>
<dbReference type="EMBL" id="JAHWXT010000002">
    <property type="protein sequence ID" value="MCF0264352.1"/>
    <property type="molecule type" value="Genomic_DNA"/>
</dbReference>
<evidence type="ECO:0000256" key="3">
    <source>
        <dbReference type="ARBA" id="ARBA00022729"/>
    </source>
</evidence>
<evidence type="ECO:0000256" key="2">
    <source>
        <dbReference type="ARBA" id="ARBA00022448"/>
    </source>
</evidence>
<proteinExistence type="inferred from homology"/>
<name>A0A8X8GIF8_ACIGI</name>
<comment type="similarity">
    <text evidence="1">Belongs to the outer membrane porin (Opr) (TC 1.B.25) family.</text>
</comment>
<dbReference type="RefSeq" id="WP_234623140.1">
    <property type="nucleotide sequence ID" value="NZ_JAHWXT010000002.1"/>
</dbReference>
<dbReference type="Gene3D" id="2.40.160.10">
    <property type="entry name" value="Porin"/>
    <property type="match status" value="1"/>
</dbReference>
<evidence type="ECO:0000256" key="1">
    <source>
        <dbReference type="ARBA" id="ARBA00009075"/>
    </source>
</evidence>
<sequence length="413" mass="48226">MLFNTPFTKIFTTLIFINTCAFTQLTLAKDEWKLTLKNAYIDRNFDQENVKDSGSWSQGVSLFYHSQFYDTPIEILKHPLQIGVDGSMQYAARLSNDKHVNDTVLPFDPVKQEQAADYLKYGGTLKLKYDQAELRVGELWLNLPMTAIDTSRQLLTTYQGVNLKFPIQEKLKVELGHVSKNSPRNEEDFYKFSYTQKGIKHYSDGLDYLNLSYDVNKDFNINYYYGHLENLYDKHYLGVEHRYPIADNIALHSKLRYFNSQDNSNALDIDSQNVGLLETLKLNNHTLGVGYQRIIGDAYPLPDGFLPELYFINWNVTGFFKENEKSWHFVYGYDFKDYILGLNSIAKYAVGRDIKMSNGDKNKESELDVLTTYNFQQPALKGLSLQYLFTRYQQDYGSDFTENRFFINYQYKF</sequence>
<dbReference type="Pfam" id="PF03573">
    <property type="entry name" value="OprD"/>
    <property type="match status" value="1"/>
</dbReference>
<dbReference type="Proteomes" id="UP000887320">
    <property type="component" value="Unassembled WGS sequence"/>
</dbReference>
<dbReference type="InterPro" id="IPR005318">
    <property type="entry name" value="OM_porin_bac"/>
</dbReference>
<accession>A0A8X8GIF8</accession>
<protein>
    <submittedName>
        <fullName evidence="4">OprD family porin</fullName>
    </submittedName>
</protein>
<dbReference type="GO" id="GO:0015288">
    <property type="term" value="F:porin activity"/>
    <property type="evidence" value="ECO:0007669"/>
    <property type="project" value="TreeGrafter"/>
</dbReference>
<dbReference type="PANTHER" id="PTHR34596:SF2">
    <property type="entry name" value="CHITOPORIN"/>
    <property type="match status" value="1"/>
</dbReference>
<evidence type="ECO:0000313" key="4">
    <source>
        <dbReference type="EMBL" id="MCF0264352.1"/>
    </source>
</evidence>
<dbReference type="AlphaFoldDB" id="A0A8X8GIF8"/>
<evidence type="ECO:0000313" key="5">
    <source>
        <dbReference type="Proteomes" id="UP000887320"/>
    </source>
</evidence>
<gene>
    <name evidence="4" type="ORF">KW868_07745</name>
</gene>
<organism evidence="4 5">
    <name type="scientific">Acinetobacter guillouiae</name>
    <name type="common">Acinetobacter genomosp. 11</name>
    <dbReference type="NCBI Taxonomy" id="106649"/>
    <lineage>
        <taxon>Bacteria</taxon>
        <taxon>Pseudomonadati</taxon>
        <taxon>Pseudomonadota</taxon>
        <taxon>Gammaproteobacteria</taxon>
        <taxon>Moraxellales</taxon>
        <taxon>Moraxellaceae</taxon>
        <taxon>Acinetobacter</taxon>
    </lineage>
</organism>
<comment type="caution">
    <text evidence="4">The sequence shown here is derived from an EMBL/GenBank/DDBJ whole genome shotgun (WGS) entry which is preliminary data.</text>
</comment>
<keyword evidence="2" id="KW-0813">Transport</keyword>
<dbReference type="InterPro" id="IPR023614">
    <property type="entry name" value="Porin_dom_sf"/>
</dbReference>
<dbReference type="PANTHER" id="PTHR34596">
    <property type="entry name" value="CHITOPORIN"/>
    <property type="match status" value="1"/>
</dbReference>